<evidence type="ECO:0000313" key="3">
    <source>
        <dbReference type="Proteomes" id="UP001174909"/>
    </source>
</evidence>
<sequence>MATRRSLHFVLKVADRTATAKFYREILGMKVLRHEEFEEGCKATCNGPYDGKWSKSMVGYGSEDNHFVVELTYNYGIKHYAKGNDYQHITIFSKSAVDSVRKNNYPHTQAPDGSLVVNAPGDYTFCLHDKQSEKPDPVQSVSLGVSDLAASLKYWHELLGMTVVSQSSDRASLTFSEKAGYDRTGEVGRTNRSRRSLWSHCFLLPPSRASRDRE</sequence>
<comment type="caution">
    <text evidence="2">The sequence shown here is derived from an EMBL/GenBank/DDBJ whole genome shotgun (WGS) entry which is preliminary data.</text>
</comment>
<reference evidence="2" key="1">
    <citation type="submission" date="2023-03" db="EMBL/GenBank/DDBJ databases">
        <authorList>
            <person name="Steffen K."/>
            <person name="Cardenas P."/>
        </authorList>
    </citation>
    <scope>NUCLEOTIDE SEQUENCE</scope>
</reference>
<dbReference type="Pfam" id="PF00903">
    <property type="entry name" value="Glyoxalase"/>
    <property type="match status" value="1"/>
</dbReference>
<dbReference type="SUPFAM" id="SSF54593">
    <property type="entry name" value="Glyoxalase/Bleomycin resistance protein/Dihydroxybiphenyl dioxygenase"/>
    <property type="match status" value="1"/>
</dbReference>
<dbReference type="CDD" id="cd08358">
    <property type="entry name" value="GLOD4_N"/>
    <property type="match status" value="1"/>
</dbReference>
<keyword evidence="3" id="KW-1185">Reference proteome</keyword>
<dbReference type="Proteomes" id="UP001174909">
    <property type="component" value="Unassembled WGS sequence"/>
</dbReference>
<feature type="domain" description="VOC" evidence="1">
    <location>
        <begin position="5"/>
        <end position="130"/>
    </location>
</feature>
<dbReference type="InterPro" id="IPR004360">
    <property type="entry name" value="Glyas_Fos-R_dOase_dom"/>
</dbReference>
<dbReference type="InterPro" id="IPR043193">
    <property type="entry name" value="GLOD4"/>
</dbReference>
<dbReference type="AlphaFoldDB" id="A0AA35SE22"/>
<accession>A0AA35SE22</accession>
<protein>
    <submittedName>
        <fullName evidence="2">Glyoxalase domain-containing protein 4</fullName>
    </submittedName>
</protein>
<dbReference type="EMBL" id="CASHTH010002244">
    <property type="protein sequence ID" value="CAI8026886.1"/>
    <property type="molecule type" value="Genomic_DNA"/>
</dbReference>
<gene>
    <name evidence="2" type="ORF">GBAR_LOCUS15405</name>
</gene>
<organism evidence="2 3">
    <name type="scientific">Geodia barretti</name>
    <name type="common">Barrett's horny sponge</name>
    <dbReference type="NCBI Taxonomy" id="519541"/>
    <lineage>
        <taxon>Eukaryota</taxon>
        <taxon>Metazoa</taxon>
        <taxon>Porifera</taxon>
        <taxon>Demospongiae</taxon>
        <taxon>Heteroscleromorpha</taxon>
        <taxon>Tetractinellida</taxon>
        <taxon>Astrophorina</taxon>
        <taxon>Geodiidae</taxon>
        <taxon>Geodia</taxon>
    </lineage>
</organism>
<evidence type="ECO:0000259" key="1">
    <source>
        <dbReference type="PROSITE" id="PS51819"/>
    </source>
</evidence>
<evidence type="ECO:0000313" key="2">
    <source>
        <dbReference type="EMBL" id="CAI8026886.1"/>
    </source>
</evidence>
<dbReference type="PANTHER" id="PTHR46466">
    <property type="entry name" value="GLYOXALASE DOMAIN-CONTAINING PROTEIN 4"/>
    <property type="match status" value="1"/>
</dbReference>
<dbReference type="InterPro" id="IPR037523">
    <property type="entry name" value="VOC_core"/>
</dbReference>
<dbReference type="PANTHER" id="PTHR46466:SF1">
    <property type="entry name" value="GLYOXALASE DOMAIN-CONTAINING PROTEIN 4"/>
    <property type="match status" value="1"/>
</dbReference>
<dbReference type="InterPro" id="IPR029068">
    <property type="entry name" value="Glyas_Bleomycin-R_OHBP_Dase"/>
</dbReference>
<dbReference type="PROSITE" id="PS51819">
    <property type="entry name" value="VOC"/>
    <property type="match status" value="1"/>
</dbReference>
<dbReference type="Gene3D" id="3.10.180.10">
    <property type="entry name" value="2,3-Dihydroxybiphenyl 1,2-Dioxygenase, domain 1"/>
    <property type="match status" value="2"/>
</dbReference>
<name>A0AA35SE22_GEOBA</name>
<proteinExistence type="predicted"/>